<keyword evidence="4" id="KW-1185">Reference proteome</keyword>
<gene>
    <name evidence="3" type="primary">RPN7</name>
    <name evidence="3" type="ORF">VKT23_011369</name>
</gene>
<reference evidence="3 4" key="1">
    <citation type="submission" date="2024-01" db="EMBL/GenBank/DDBJ databases">
        <title>A draft genome for the cacao thread blight pathogen Marasmiellus scandens.</title>
        <authorList>
            <person name="Baruah I.K."/>
            <person name="Leung J."/>
            <person name="Bukari Y."/>
            <person name="Amoako-Attah I."/>
            <person name="Meinhardt L.W."/>
            <person name="Bailey B.A."/>
            <person name="Cohen S.P."/>
        </authorList>
    </citation>
    <scope>NUCLEOTIDE SEQUENCE [LARGE SCALE GENOMIC DNA]</scope>
    <source>
        <strain evidence="3 4">GH-19</strain>
    </source>
</reference>
<dbReference type="SUPFAM" id="SSF46785">
    <property type="entry name" value="Winged helix' DNA-binding domain"/>
    <property type="match status" value="1"/>
</dbReference>
<dbReference type="SUPFAM" id="SSF48452">
    <property type="entry name" value="TPR-like"/>
    <property type="match status" value="1"/>
</dbReference>
<comment type="caution">
    <text evidence="3">The sequence shown here is derived from an EMBL/GenBank/DDBJ whole genome shotgun (WGS) entry which is preliminary data.</text>
</comment>
<feature type="domain" description="PCI" evidence="2">
    <location>
        <begin position="191"/>
        <end position="360"/>
    </location>
</feature>
<dbReference type="EMBL" id="JBANRG010000024">
    <property type="protein sequence ID" value="KAK7454616.1"/>
    <property type="molecule type" value="Genomic_DNA"/>
</dbReference>
<dbReference type="InterPro" id="IPR045135">
    <property type="entry name" value="Rpn7_N"/>
</dbReference>
<dbReference type="PANTHER" id="PTHR14145:SF1">
    <property type="entry name" value="26S PROTEASOME NON-ATPASE REGULATORY SUBUNIT 6"/>
    <property type="match status" value="1"/>
</dbReference>
<dbReference type="Pfam" id="PF10602">
    <property type="entry name" value="RPN7"/>
    <property type="match status" value="1"/>
</dbReference>
<evidence type="ECO:0000313" key="4">
    <source>
        <dbReference type="Proteomes" id="UP001498398"/>
    </source>
</evidence>
<dbReference type="PROSITE" id="PS50250">
    <property type="entry name" value="PCI"/>
    <property type="match status" value="1"/>
</dbReference>
<sequence>MADDIVLPIPNLSVPQHLFVLLNPSLSRLHEESRKECLKAIEEDEMAPYYQAITSSPKSPLPLDSKLLSTLQEKNNATLKTLDEALASAEATEGESEISDALKARANFLTRIGERDKAIDAQKLALEKTPGLGSRIDIVLTLIRIGFFWNDEPLIIWGLDKAEKLIEEGGDWDRRNRLKVYQGLHLLSIRQFKRGGELLLDALSTFTASELLKYNDFVALTVIAGALTLSRVDLKKKLIGSPEVNSALPELPIPGDLIKNLYECHYDKFFKALALLEQTHLLPSRILSPHARFYVREMRILAYAQLLESYRSLTLESLAQAFGVSVEFVDNELSHFISTGRLHASIDKVHGIVETTKTSEAWGKKINQFEQVVRQGDVLLNELQRLSKVLY</sequence>
<dbReference type="InterPro" id="IPR049549">
    <property type="entry name" value="RPN7_PSMD6_C"/>
</dbReference>
<dbReference type="Pfam" id="PF01399">
    <property type="entry name" value="PCI"/>
    <property type="match status" value="1"/>
</dbReference>
<evidence type="ECO:0000259" key="2">
    <source>
        <dbReference type="PROSITE" id="PS50250"/>
    </source>
</evidence>
<name>A0ABR1JDY1_9AGAR</name>
<dbReference type="InterPro" id="IPR036390">
    <property type="entry name" value="WH_DNA-bd_sf"/>
</dbReference>
<organism evidence="3 4">
    <name type="scientific">Marasmiellus scandens</name>
    <dbReference type="NCBI Taxonomy" id="2682957"/>
    <lineage>
        <taxon>Eukaryota</taxon>
        <taxon>Fungi</taxon>
        <taxon>Dikarya</taxon>
        <taxon>Basidiomycota</taxon>
        <taxon>Agaricomycotina</taxon>
        <taxon>Agaricomycetes</taxon>
        <taxon>Agaricomycetidae</taxon>
        <taxon>Agaricales</taxon>
        <taxon>Marasmiineae</taxon>
        <taxon>Omphalotaceae</taxon>
        <taxon>Marasmiellus</taxon>
    </lineage>
</organism>
<evidence type="ECO:0000313" key="3">
    <source>
        <dbReference type="EMBL" id="KAK7454616.1"/>
    </source>
</evidence>
<dbReference type="SMART" id="SM00088">
    <property type="entry name" value="PINT"/>
    <property type="match status" value="1"/>
</dbReference>
<dbReference type="GO" id="GO:0000502">
    <property type="term" value="C:proteasome complex"/>
    <property type="evidence" value="ECO:0007669"/>
    <property type="project" value="UniProtKB-KW"/>
</dbReference>
<dbReference type="Gene3D" id="1.25.40.570">
    <property type="match status" value="1"/>
</dbReference>
<dbReference type="Proteomes" id="UP001498398">
    <property type="component" value="Unassembled WGS sequence"/>
</dbReference>
<dbReference type="PANTHER" id="PTHR14145">
    <property type="entry name" value="26S PROTESOME SUBUNIT 6"/>
    <property type="match status" value="1"/>
</dbReference>
<keyword evidence="1 3" id="KW-0647">Proteasome</keyword>
<dbReference type="Pfam" id="PF21154">
    <property type="entry name" value="RPN7_PSMD6_C"/>
    <property type="match status" value="1"/>
</dbReference>
<proteinExistence type="predicted"/>
<evidence type="ECO:0000256" key="1">
    <source>
        <dbReference type="ARBA" id="ARBA00022942"/>
    </source>
</evidence>
<accession>A0ABR1JDY1</accession>
<dbReference type="InterPro" id="IPR019585">
    <property type="entry name" value="Rpn7/CSN1"/>
</dbReference>
<dbReference type="InterPro" id="IPR000717">
    <property type="entry name" value="PCI_dom"/>
</dbReference>
<dbReference type="InterPro" id="IPR011990">
    <property type="entry name" value="TPR-like_helical_dom_sf"/>
</dbReference>
<protein>
    <submittedName>
        <fullName evidence="3">Proteasome regulatory particle subunit</fullName>
    </submittedName>
</protein>